<organism evidence="15 16">
    <name type="scientific">Uncinocarpus reesii (strain UAMH 1704)</name>
    <dbReference type="NCBI Taxonomy" id="336963"/>
    <lineage>
        <taxon>Eukaryota</taxon>
        <taxon>Fungi</taxon>
        <taxon>Dikarya</taxon>
        <taxon>Ascomycota</taxon>
        <taxon>Pezizomycotina</taxon>
        <taxon>Eurotiomycetes</taxon>
        <taxon>Eurotiomycetidae</taxon>
        <taxon>Onygenales</taxon>
        <taxon>Onygenaceae</taxon>
        <taxon>Uncinocarpus</taxon>
    </lineage>
</organism>
<keyword evidence="10" id="KW-0325">Glycoprotein</keyword>
<dbReference type="PANTHER" id="PTHR21573">
    <property type="entry name" value="ER MEMBRANE PROTEIN COMPLEX SUBUNIT 1"/>
    <property type="match status" value="1"/>
</dbReference>
<keyword evidence="16" id="KW-1185">Reference proteome</keyword>
<keyword evidence="9 11" id="KW-0472">Membrane</keyword>
<dbReference type="RefSeq" id="XP_002544245.1">
    <property type="nucleotide sequence ID" value="XM_002544199.1"/>
</dbReference>
<evidence type="ECO:0000256" key="2">
    <source>
        <dbReference type="ARBA" id="ARBA00007904"/>
    </source>
</evidence>
<dbReference type="GO" id="GO:0072546">
    <property type="term" value="C:EMC complex"/>
    <property type="evidence" value="ECO:0007669"/>
    <property type="project" value="InterPro"/>
</dbReference>
<dbReference type="STRING" id="336963.C4JLQ4"/>
<dbReference type="KEGG" id="ure:UREG_03762"/>
<evidence type="ECO:0000256" key="3">
    <source>
        <dbReference type="ARBA" id="ARBA00011276"/>
    </source>
</evidence>
<evidence type="ECO:0000259" key="14">
    <source>
        <dbReference type="Pfam" id="PF25293"/>
    </source>
</evidence>
<dbReference type="VEuPathDB" id="FungiDB:UREG_03762"/>
<dbReference type="OMA" id="SWAEVYH"/>
<evidence type="ECO:0000259" key="13">
    <source>
        <dbReference type="Pfam" id="PF07774"/>
    </source>
</evidence>
<dbReference type="Gene3D" id="2.130.10.10">
    <property type="entry name" value="YVTN repeat-like/Quinoprotein amine dehydrogenase"/>
    <property type="match status" value="2"/>
</dbReference>
<dbReference type="SUPFAM" id="SSF50998">
    <property type="entry name" value="Quinoprotein alcohol dehydrogenase-like"/>
    <property type="match status" value="1"/>
</dbReference>
<evidence type="ECO:0000313" key="16">
    <source>
        <dbReference type="Proteomes" id="UP000002058"/>
    </source>
</evidence>
<sequence>MRLQVASLFLASVVRLACAVIADEAYQIDYHHALLGTPQAHTTFFHRPSSSSGASLLYSLSEKSILGAVNPKDGSIVWRQNLTEYSAGAGLLRAVDGEDAVISALGSDVSAWGASDGKLLWTKRFNDDASVTSLELTKSHGADLQAVRDPHCVIWGSNPRCEKVGRDNLPFRVSITSTAVYYVSLQPASRKGYKISVVELDIQLGRVTNQYTLHSENELASPNPTIFVSSNAASSFIAWLDQEFKILKVNLLGSKSIHTFDVENHSGETVQDVKIHTSHSVPHFVVYYNTATKSWADVFHSNVKSGWVSKAFQLPVLDSKSASASNTANNQLYFARITRSTVDLFSSTAENILGTWKIKGNSGELEHAVLEVVARGSGFALRFAQVDDSGDWALIRNGELEWRRPESLSDAIVAAWAEVNGGEALAHELEFEGHQDALSAYIHRVKRHAKALQDNLFPWLQELPTKALSSFSASDGTELTQFGFGKLVVVATRKGRILALDSARQGAVLWNVKAAEGAGTWGANAISAHQNVATIFVKDGSTVKVNITSGDIIERSQPTEKYSSMAFISDAASPIPVPIDADGTPLNSHLRIEGDKFLVTLSKDGKLMSWNTASLEAPAWEFVPPKNQKIIHATARPTHDPVASIGKVLGDRSVLYKYLNPNIALVSAVAGSTLTLYLLDGTSGRILHTATQGGVDITQPIASVISENWFAYSFWGDVTDTSDAKGYRLVISELYESPIPNDRGLLGNAANYSNIHSSIGLPRPHVISQAYMIPEAISNMAVTETRQGITIRQLLCTLPDSNAIVGIPRFVLDPRRPVNRDPTSQEVEEGLARYTPFLGFDPQWYLNHAREVMGINRIESSPTLLESSTLIFAYGFDVFGTRLAPSQPFDLLGKGFSRIQLLLTVVALAVGVAILGPMVRRKQVNLQWKA</sequence>
<dbReference type="InterPro" id="IPR018391">
    <property type="entry name" value="PQQ_b-propeller_rpt"/>
</dbReference>
<feature type="transmembrane region" description="Helical" evidence="11">
    <location>
        <begin position="899"/>
        <end position="919"/>
    </location>
</feature>
<comment type="subunit">
    <text evidence="3">Component of the ER membrane protein complex (EMC).</text>
</comment>
<dbReference type="EMBL" id="CH476616">
    <property type="protein sequence ID" value="EEP78916.1"/>
    <property type="molecule type" value="Genomic_DNA"/>
</dbReference>
<evidence type="ECO:0000256" key="10">
    <source>
        <dbReference type="ARBA" id="ARBA00023180"/>
    </source>
</evidence>
<keyword evidence="6 12" id="KW-0732">Signal</keyword>
<evidence type="ECO:0000256" key="6">
    <source>
        <dbReference type="ARBA" id="ARBA00022729"/>
    </source>
</evidence>
<feature type="domain" description="ER membrane protein complex subunit 1 C-terminal" evidence="13">
    <location>
        <begin position="706"/>
        <end position="928"/>
    </location>
</feature>
<comment type="similarity">
    <text evidence="2">Belongs to the EMC1 family.</text>
</comment>
<proteinExistence type="inferred from homology"/>
<comment type="subcellular location">
    <subcellularLocation>
        <location evidence="1">Endoplasmic reticulum membrane</location>
        <topology evidence="1">Single-pass type I membrane protein</topology>
    </subcellularLocation>
</comment>
<gene>
    <name evidence="15" type="ORF">UREG_03762</name>
</gene>
<evidence type="ECO:0000313" key="15">
    <source>
        <dbReference type="EMBL" id="EEP78916.1"/>
    </source>
</evidence>
<dbReference type="GO" id="GO:0034975">
    <property type="term" value="P:protein folding in endoplasmic reticulum"/>
    <property type="evidence" value="ECO:0007669"/>
    <property type="project" value="TreeGrafter"/>
</dbReference>
<dbReference type="eggNOG" id="KOG2103">
    <property type="taxonomic scope" value="Eukaryota"/>
</dbReference>
<feature type="signal peptide" evidence="12">
    <location>
        <begin position="1"/>
        <end position="19"/>
    </location>
</feature>
<keyword evidence="8 11" id="KW-1133">Transmembrane helix</keyword>
<evidence type="ECO:0000256" key="7">
    <source>
        <dbReference type="ARBA" id="ARBA00022824"/>
    </source>
</evidence>
<evidence type="ECO:0000256" key="5">
    <source>
        <dbReference type="ARBA" id="ARBA00022692"/>
    </source>
</evidence>
<dbReference type="InterPro" id="IPR015943">
    <property type="entry name" value="WD40/YVTN_repeat-like_dom_sf"/>
</dbReference>
<evidence type="ECO:0000256" key="11">
    <source>
        <dbReference type="SAM" id="Phobius"/>
    </source>
</evidence>
<protein>
    <recommendedName>
        <fullName evidence="4">ER membrane protein complex subunit 1</fullName>
    </recommendedName>
</protein>
<evidence type="ECO:0000256" key="9">
    <source>
        <dbReference type="ARBA" id="ARBA00023136"/>
    </source>
</evidence>
<reference evidence="16" key="1">
    <citation type="journal article" date="2009" name="Genome Res.">
        <title>Comparative genomic analyses of the human fungal pathogens Coccidioides and their relatives.</title>
        <authorList>
            <person name="Sharpton T.J."/>
            <person name="Stajich J.E."/>
            <person name="Rounsley S.D."/>
            <person name="Gardner M.J."/>
            <person name="Wortman J.R."/>
            <person name="Jordar V.S."/>
            <person name="Maiti R."/>
            <person name="Kodira C.D."/>
            <person name="Neafsey D.E."/>
            <person name="Zeng Q."/>
            <person name="Hung C.-Y."/>
            <person name="McMahan C."/>
            <person name="Muszewska A."/>
            <person name="Grynberg M."/>
            <person name="Mandel M.A."/>
            <person name="Kellner E.M."/>
            <person name="Barker B.M."/>
            <person name="Galgiani J.N."/>
            <person name="Orbach M.J."/>
            <person name="Kirkland T.N."/>
            <person name="Cole G.T."/>
            <person name="Henn M.R."/>
            <person name="Birren B.W."/>
            <person name="Taylor J.W."/>
        </authorList>
    </citation>
    <scope>NUCLEOTIDE SEQUENCE [LARGE SCALE GENOMIC DNA]</scope>
    <source>
        <strain evidence="16">UAMH 1704</strain>
    </source>
</reference>
<evidence type="ECO:0000256" key="4">
    <source>
        <dbReference type="ARBA" id="ARBA00020824"/>
    </source>
</evidence>
<dbReference type="InterPro" id="IPR026895">
    <property type="entry name" value="EMC1"/>
</dbReference>
<keyword evidence="5 11" id="KW-0812">Transmembrane</keyword>
<dbReference type="FunCoup" id="C4JLQ4">
    <property type="interactions" value="706"/>
</dbReference>
<evidence type="ECO:0000256" key="12">
    <source>
        <dbReference type="SAM" id="SignalP"/>
    </source>
</evidence>
<dbReference type="InterPro" id="IPR011047">
    <property type="entry name" value="Quinoprotein_ADH-like_sf"/>
</dbReference>
<feature type="chain" id="PRO_5002939294" description="ER membrane protein complex subunit 1" evidence="12">
    <location>
        <begin position="20"/>
        <end position="930"/>
    </location>
</feature>
<evidence type="ECO:0000256" key="8">
    <source>
        <dbReference type="ARBA" id="ARBA00022989"/>
    </source>
</evidence>
<dbReference type="InterPro" id="IPR058545">
    <property type="entry name" value="Beta-prop_EMC1_1st"/>
</dbReference>
<keyword evidence="7" id="KW-0256">Endoplasmic reticulum</keyword>
<dbReference type="HOGENOM" id="CLU_005034_0_1_1"/>
<dbReference type="AlphaFoldDB" id="C4JLQ4"/>
<accession>C4JLQ4</accession>
<name>C4JLQ4_UNCRE</name>
<dbReference type="PANTHER" id="PTHR21573:SF0">
    <property type="entry name" value="ER MEMBRANE PROTEIN COMPLEX SUBUNIT 1"/>
    <property type="match status" value="1"/>
</dbReference>
<dbReference type="Pfam" id="PF07774">
    <property type="entry name" value="EMC1_C"/>
    <property type="match status" value="1"/>
</dbReference>
<feature type="domain" description="EMC1 first beta-propeller" evidence="14">
    <location>
        <begin position="19"/>
        <end position="406"/>
    </location>
</feature>
<dbReference type="SMART" id="SM00564">
    <property type="entry name" value="PQQ"/>
    <property type="match status" value="2"/>
</dbReference>
<dbReference type="Proteomes" id="UP000002058">
    <property type="component" value="Unassembled WGS sequence"/>
</dbReference>
<dbReference type="InterPro" id="IPR011678">
    <property type="entry name" value="EMC1_C"/>
</dbReference>
<dbReference type="GeneID" id="8444138"/>
<dbReference type="Pfam" id="PF25293">
    <property type="entry name" value="Beta-prop_EMC1_N"/>
    <property type="match status" value="1"/>
</dbReference>
<evidence type="ECO:0000256" key="1">
    <source>
        <dbReference type="ARBA" id="ARBA00004115"/>
    </source>
</evidence>
<dbReference type="OrthoDB" id="28092at2759"/>
<dbReference type="InParanoid" id="C4JLQ4"/>